<keyword evidence="12" id="KW-1185">Reference proteome</keyword>
<feature type="active site" evidence="7">
    <location>
        <position position="443"/>
    </location>
</feature>
<dbReference type="EMBL" id="JATAAI010000038">
    <property type="protein sequence ID" value="KAK1734503.1"/>
    <property type="molecule type" value="Genomic_DNA"/>
</dbReference>
<sequence length="912" mass="101116">MIELRFATTAPSMNPGNCSSSPSKRKRMIALKQHQQPMFAEESMTTTSTRSNRLIANHHHRNNHKNQRNSRPTKMNSFILLTAATASLLLLLLPCPISAEEGLLFQNELNTVASPPLSSLRNSLSNTINQEHANNHQQLYSKQRPHGHPIHRIYRTGAPIRRRMEQLENTMSYYQTGFREIDHLVNYGGRHPFERMRVLNDEREGRLKNDDGVDNVNEGGAVNYNGEGSTVEDERGLQDAVEEGGDAVDNTASTTTNTDTTSNTDEEPPPPTTTTTNSDEKDKEEEDPFQPIRIQFDTTALDEQASTFNAPKIAFVKTVILPRMRDFWSAALSVVPVQENLFVSTSELQGRIYCGDSEFSKVPNDHISNGVPNADLILYVSGAPSTRFCGPSTLAVAVACNFDQFDRPTAGAINFCLDQIELDEYGSASESVIDDNVDVAIHEAAHVLGMSSNSYRFFWDPDTGDVRTPRPFQERDVICVNGKEQTLILPDPNTMKFFIANNGQRYASIVTPKVATVARNQFDCQELNGAQLENQPTGEGSCTGDHWDERLFYSEALSGVISPTTNVLSPLTLALLEDSGWYKANYTKSNNSPWGLGVGCDFISGLCLIGGGDGRDGELPSYSQGFFCNKASSRGCSPALSHKMACTMIDYSLRGGDYMPPETLQYFSKAEIGGPREADFCPVYGSVYSGLDAAELDCRIASNMDSIDVIYSEEYGENSMCFETTGSEGRCYRAQCIYEDFNLKLNVDGSWYTCEEDFQQIEVSTLSGAFGTTVTCPRLSQACPDMFCPVNCAGRGECVFDHEGANDTVARPKCKCFDENDKSASCSETFTLNGKYLRDSGSLTDTIKTNFFEPLIAVFVDHPDTWTTSSWAWAAALFVVFLLMILCICSSFWPEKEKRRPVPKNRRRMAAM</sequence>
<dbReference type="PANTHER" id="PTHR10942">
    <property type="entry name" value="LEISHMANOLYSIN-LIKE PEPTIDASE"/>
    <property type="match status" value="1"/>
</dbReference>
<dbReference type="Gene3D" id="3.10.170.20">
    <property type="match status" value="1"/>
</dbReference>
<dbReference type="GO" id="GO:0004222">
    <property type="term" value="F:metalloendopeptidase activity"/>
    <property type="evidence" value="ECO:0007669"/>
    <property type="project" value="InterPro"/>
</dbReference>
<dbReference type="GO" id="GO:0005737">
    <property type="term" value="C:cytoplasm"/>
    <property type="evidence" value="ECO:0007669"/>
    <property type="project" value="TreeGrafter"/>
</dbReference>
<dbReference type="Pfam" id="PF01457">
    <property type="entry name" value="Peptidase_M8"/>
    <property type="match status" value="1"/>
</dbReference>
<accession>A0AAD9D6C2</accession>
<evidence type="ECO:0000256" key="5">
    <source>
        <dbReference type="ARBA" id="ARBA00022833"/>
    </source>
</evidence>
<organism evidence="11 12">
    <name type="scientific">Skeletonema marinoi</name>
    <dbReference type="NCBI Taxonomy" id="267567"/>
    <lineage>
        <taxon>Eukaryota</taxon>
        <taxon>Sar</taxon>
        <taxon>Stramenopiles</taxon>
        <taxon>Ochrophyta</taxon>
        <taxon>Bacillariophyta</taxon>
        <taxon>Coscinodiscophyceae</taxon>
        <taxon>Thalassiosirophycidae</taxon>
        <taxon>Thalassiosirales</taxon>
        <taxon>Skeletonemataceae</taxon>
        <taxon>Skeletonema</taxon>
        <taxon>Skeletonema marinoi-dohrnii complex</taxon>
    </lineage>
</organism>
<dbReference type="AlphaFoldDB" id="A0AAD9D6C2"/>
<reference evidence="11" key="1">
    <citation type="submission" date="2023-06" db="EMBL/GenBank/DDBJ databases">
        <title>Survivors Of The Sea: Transcriptome response of Skeletonema marinoi to long-term dormancy.</title>
        <authorList>
            <person name="Pinder M.I.M."/>
            <person name="Kourtchenko O."/>
            <person name="Robertson E.K."/>
            <person name="Larsson T."/>
            <person name="Maumus F."/>
            <person name="Osuna-Cruz C.M."/>
            <person name="Vancaester E."/>
            <person name="Stenow R."/>
            <person name="Vandepoele K."/>
            <person name="Ploug H."/>
            <person name="Bruchert V."/>
            <person name="Godhe A."/>
            <person name="Topel M."/>
        </authorList>
    </citation>
    <scope>NUCLEOTIDE SEQUENCE</scope>
    <source>
        <strain evidence="11">R05AC</strain>
    </source>
</reference>
<dbReference type="SUPFAM" id="SSF55486">
    <property type="entry name" value="Metalloproteases ('zincins'), catalytic domain"/>
    <property type="match status" value="1"/>
</dbReference>
<evidence type="ECO:0000256" key="6">
    <source>
        <dbReference type="ARBA" id="ARBA00023049"/>
    </source>
</evidence>
<feature type="binding site" evidence="8">
    <location>
        <position position="546"/>
    </location>
    <ligand>
        <name>Zn(2+)</name>
        <dbReference type="ChEBI" id="CHEBI:29105"/>
        <note>catalytic</note>
    </ligand>
</feature>
<dbReference type="InterPro" id="IPR001577">
    <property type="entry name" value="Peptidase_M8"/>
</dbReference>
<comment type="caution">
    <text evidence="11">The sequence shown here is derived from an EMBL/GenBank/DDBJ whole genome shotgun (WGS) entry which is preliminary data.</text>
</comment>
<feature type="region of interest" description="Disordered" evidence="9">
    <location>
        <begin position="206"/>
        <end position="290"/>
    </location>
</feature>
<evidence type="ECO:0000256" key="1">
    <source>
        <dbReference type="ARBA" id="ARBA00005860"/>
    </source>
</evidence>
<keyword evidence="6 8" id="KW-0482">Metalloprotease</keyword>
<comment type="cofactor">
    <cofactor evidence="8">
        <name>Zn(2+)</name>
        <dbReference type="ChEBI" id="CHEBI:29105"/>
    </cofactor>
    <text evidence="8">Binds 1 zinc ion per subunit.</text>
</comment>
<dbReference type="Proteomes" id="UP001224775">
    <property type="component" value="Unassembled WGS sequence"/>
</dbReference>
<name>A0AAD9D6C2_9STRA</name>
<evidence type="ECO:0000256" key="9">
    <source>
        <dbReference type="SAM" id="MobiDB-lite"/>
    </source>
</evidence>
<keyword evidence="5 8" id="KW-0862">Zinc</keyword>
<dbReference type="GO" id="GO:0007155">
    <property type="term" value="P:cell adhesion"/>
    <property type="evidence" value="ECO:0007669"/>
    <property type="project" value="InterPro"/>
</dbReference>
<keyword evidence="2" id="KW-0645">Protease</keyword>
<dbReference type="GO" id="GO:0016020">
    <property type="term" value="C:membrane"/>
    <property type="evidence" value="ECO:0007669"/>
    <property type="project" value="InterPro"/>
</dbReference>
<feature type="binding site" evidence="8">
    <location>
        <position position="446"/>
    </location>
    <ligand>
        <name>Zn(2+)</name>
        <dbReference type="ChEBI" id="CHEBI:29105"/>
        <note>catalytic</note>
    </ligand>
</feature>
<evidence type="ECO:0000256" key="10">
    <source>
        <dbReference type="SAM" id="Phobius"/>
    </source>
</evidence>
<evidence type="ECO:0000256" key="7">
    <source>
        <dbReference type="PIRSR" id="PIRSR601577-1"/>
    </source>
</evidence>
<evidence type="ECO:0000256" key="2">
    <source>
        <dbReference type="ARBA" id="ARBA00022670"/>
    </source>
</evidence>
<keyword evidence="10" id="KW-1133">Transmembrane helix</keyword>
<evidence type="ECO:0000256" key="3">
    <source>
        <dbReference type="ARBA" id="ARBA00022723"/>
    </source>
</evidence>
<comment type="similarity">
    <text evidence="1">Belongs to the peptidase M8 family.</text>
</comment>
<evidence type="ECO:0000313" key="11">
    <source>
        <dbReference type="EMBL" id="KAK1734503.1"/>
    </source>
</evidence>
<dbReference type="EC" id="3.4.24.-" evidence="11"/>
<dbReference type="Gene3D" id="3.90.132.10">
    <property type="entry name" value="Leishmanolysin , domain 2"/>
    <property type="match status" value="1"/>
</dbReference>
<feature type="compositionally biased region" description="Low complexity" evidence="9">
    <location>
        <begin position="253"/>
        <end position="263"/>
    </location>
</feature>
<keyword evidence="10" id="KW-0812">Transmembrane</keyword>
<dbReference type="PANTHER" id="PTHR10942:SF0">
    <property type="entry name" value="LEISHMANOLYSIN-LIKE PEPTIDASE"/>
    <property type="match status" value="1"/>
</dbReference>
<dbReference type="GO" id="GO:0046872">
    <property type="term" value="F:metal ion binding"/>
    <property type="evidence" value="ECO:0007669"/>
    <property type="project" value="UniProtKB-KW"/>
</dbReference>
<protein>
    <submittedName>
        <fullName evidence="11">Leishmanolysin-like peptidase (Family M8)</fullName>
        <ecNumber evidence="11">3.4.24.-</ecNumber>
    </submittedName>
</protein>
<dbReference type="GO" id="GO:0006508">
    <property type="term" value="P:proteolysis"/>
    <property type="evidence" value="ECO:0007669"/>
    <property type="project" value="UniProtKB-KW"/>
</dbReference>
<feature type="binding site" evidence="8">
    <location>
        <position position="442"/>
    </location>
    <ligand>
        <name>Zn(2+)</name>
        <dbReference type="ChEBI" id="CHEBI:29105"/>
        <note>catalytic</note>
    </ligand>
</feature>
<evidence type="ECO:0000256" key="4">
    <source>
        <dbReference type="ARBA" id="ARBA00022801"/>
    </source>
</evidence>
<keyword evidence="4 11" id="KW-0378">Hydrolase</keyword>
<evidence type="ECO:0000256" key="8">
    <source>
        <dbReference type="PIRSR" id="PIRSR601577-2"/>
    </source>
</evidence>
<evidence type="ECO:0000313" key="12">
    <source>
        <dbReference type="Proteomes" id="UP001224775"/>
    </source>
</evidence>
<keyword evidence="3 8" id="KW-0479">Metal-binding</keyword>
<keyword evidence="10" id="KW-0472">Membrane</keyword>
<gene>
    <name evidence="11" type="ORF">QTG54_014751</name>
</gene>
<proteinExistence type="inferred from homology"/>
<dbReference type="FunFam" id="3.90.132.10:FF:000001">
    <property type="entry name" value="leishmanolysin-like peptidase isoform X2"/>
    <property type="match status" value="1"/>
</dbReference>
<feature type="transmembrane region" description="Helical" evidence="10">
    <location>
        <begin position="871"/>
        <end position="893"/>
    </location>
</feature>